<dbReference type="Proteomes" id="UP001651158">
    <property type="component" value="Unassembled WGS sequence"/>
</dbReference>
<keyword evidence="1" id="KW-0472">Membrane</keyword>
<sequence length="75" mass="8240">MDTARWVVLSQLTIGGSVELILLLSSPPSLCYSTLLIFMEQKMGSKTLLNLPPQCAIRIARRKGSTYPIAACEEN</sequence>
<evidence type="ECO:0000313" key="3">
    <source>
        <dbReference type="Proteomes" id="UP001651158"/>
    </source>
</evidence>
<dbReference type="EMBL" id="JAKROA010000001">
    <property type="protein sequence ID" value="KAL5111978.1"/>
    <property type="molecule type" value="Genomic_DNA"/>
</dbReference>
<reference evidence="2 3" key="1">
    <citation type="journal article" date="2022" name="Front. Cell. Infect. Microbiol.">
        <title>The Genomes of Two Strains of Taenia crassiceps the Animal Model for the Study of Human Cysticercosis.</title>
        <authorList>
            <person name="Bobes R.J."/>
            <person name="Estrada K."/>
            <person name="Rios-Valencia D.G."/>
            <person name="Calderon-Gallegos A."/>
            <person name="de la Torre P."/>
            <person name="Carrero J.C."/>
            <person name="Sanchez-Flores A."/>
            <person name="Laclette J.P."/>
        </authorList>
    </citation>
    <scope>NUCLEOTIDE SEQUENCE [LARGE SCALE GENOMIC DNA]</scope>
    <source>
        <strain evidence="2">WFUcys</strain>
    </source>
</reference>
<proteinExistence type="predicted"/>
<keyword evidence="1" id="KW-0812">Transmembrane</keyword>
<comment type="caution">
    <text evidence="2">The sequence shown here is derived from an EMBL/GenBank/DDBJ whole genome shotgun (WGS) entry which is preliminary data.</text>
</comment>
<accession>A0ABR4QQA5</accession>
<protein>
    <submittedName>
        <fullName evidence="2">Uncharacterized protein</fullName>
    </submittedName>
</protein>
<evidence type="ECO:0000313" key="2">
    <source>
        <dbReference type="EMBL" id="KAL5111978.1"/>
    </source>
</evidence>
<keyword evidence="1" id="KW-1133">Transmembrane helix</keyword>
<keyword evidence="3" id="KW-1185">Reference proteome</keyword>
<gene>
    <name evidence="2" type="ORF">TcWFU_004499</name>
</gene>
<evidence type="ECO:0000256" key="1">
    <source>
        <dbReference type="SAM" id="Phobius"/>
    </source>
</evidence>
<organism evidence="2 3">
    <name type="scientific">Taenia crassiceps</name>
    <dbReference type="NCBI Taxonomy" id="6207"/>
    <lineage>
        <taxon>Eukaryota</taxon>
        <taxon>Metazoa</taxon>
        <taxon>Spiralia</taxon>
        <taxon>Lophotrochozoa</taxon>
        <taxon>Platyhelminthes</taxon>
        <taxon>Cestoda</taxon>
        <taxon>Eucestoda</taxon>
        <taxon>Cyclophyllidea</taxon>
        <taxon>Taeniidae</taxon>
        <taxon>Taenia</taxon>
    </lineage>
</organism>
<feature type="transmembrane region" description="Helical" evidence="1">
    <location>
        <begin position="20"/>
        <end position="39"/>
    </location>
</feature>
<name>A0ABR4QQA5_9CEST</name>